<accession>A0A9P6D119</accession>
<evidence type="ECO:0000256" key="2">
    <source>
        <dbReference type="SAM" id="SignalP"/>
    </source>
</evidence>
<sequence length="289" mass="28532">MKLDSVLVLSAVALSASARPFNLARRDVDPSLIPEFGVQPGVNPTGTGDCDGIPNAQGVPIKIPCICPPDRATFIADLNANVAAGHAVNNTGVQVTFPTDNSKASQLARITAATITLQNLRGPGVGCPQAATTFGAQAAAIQAGTAASAPAPVSSATPASAPAAPAAPAAGGVDPALVPEFGVQAGVNPTGTGDCDGIPNAQGVPIKIPCICPPDRATFIADLSANVAAGHAVNNTGVNLSFPTDNSKASQLARLNAATITLQNLRGPGVGCPQAATTFGAQAQAIQNS</sequence>
<protein>
    <submittedName>
        <fullName evidence="3">Uncharacterized protein</fullName>
    </submittedName>
</protein>
<feature type="chain" id="PRO_5040266752" evidence="2">
    <location>
        <begin position="19"/>
        <end position="289"/>
    </location>
</feature>
<keyword evidence="2" id="KW-0732">Signal</keyword>
<feature type="region of interest" description="Disordered" evidence="1">
    <location>
        <begin position="150"/>
        <end position="170"/>
    </location>
</feature>
<evidence type="ECO:0000256" key="1">
    <source>
        <dbReference type="SAM" id="MobiDB-lite"/>
    </source>
</evidence>
<dbReference type="OrthoDB" id="2140240at2759"/>
<keyword evidence="4" id="KW-1185">Reference proteome</keyword>
<comment type="caution">
    <text evidence="3">The sequence shown here is derived from an EMBL/GenBank/DDBJ whole genome shotgun (WGS) entry which is preliminary data.</text>
</comment>
<dbReference type="AlphaFoldDB" id="A0A9P6D119"/>
<organism evidence="3 4">
    <name type="scientific">Pholiota conissans</name>
    <dbReference type="NCBI Taxonomy" id="109636"/>
    <lineage>
        <taxon>Eukaryota</taxon>
        <taxon>Fungi</taxon>
        <taxon>Dikarya</taxon>
        <taxon>Basidiomycota</taxon>
        <taxon>Agaricomycotina</taxon>
        <taxon>Agaricomycetes</taxon>
        <taxon>Agaricomycetidae</taxon>
        <taxon>Agaricales</taxon>
        <taxon>Agaricineae</taxon>
        <taxon>Strophariaceae</taxon>
        <taxon>Pholiota</taxon>
    </lineage>
</organism>
<feature type="signal peptide" evidence="2">
    <location>
        <begin position="1"/>
        <end position="18"/>
    </location>
</feature>
<evidence type="ECO:0000313" key="4">
    <source>
        <dbReference type="Proteomes" id="UP000807469"/>
    </source>
</evidence>
<gene>
    <name evidence="3" type="ORF">BDN70DRAFT_878222</name>
</gene>
<proteinExistence type="predicted"/>
<dbReference type="EMBL" id="MU155203">
    <property type="protein sequence ID" value="KAF9479919.1"/>
    <property type="molecule type" value="Genomic_DNA"/>
</dbReference>
<name>A0A9P6D119_9AGAR</name>
<dbReference type="Proteomes" id="UP000807469">
    <property type="component" value="Unassembled WGS sequence"/>
</dbReference>
<reference evidence="3" key="1">
    <citation type="submission" date="2020-11" db="EMBL/GenBank/DDBJ databases">
        <authorList>
            <consortium name="DOE Joint Genome Institute"/>
            <person name="Ahrendt S."/>
            <person name="Riley R."/>
            <person name="Andreopoulos W."/>
            <person name="Labutti K."/>
            <person name="Pangilinan J."/>
            <person name="Ruiz-Duenas F.J."/>
            <person name="Barrasa J.M."/>
            <person name="Sanchez-Garcia M."/>
            <person name="Camarero S."/>
            <person name="Miyauchi S."/>
            <person name="Serrano A."/>
            <person name="Linde D."/>
            <person name="Babiker R."/>
            <person name="Drula E."/>
            <person name="Ayuso-Fernandez I."/>
            <person name="Pacheco R."/>
            <person name="Padilla G."/>
            <person name="Ferreira P."/>
            <person name="Barriuso J."/>
            <person name="Kellner H."/>
            <person name="Castanera R."/>
            <person name="Alfaro M."/>
            <person name="Ramirez L."/>
            <person name="Pisabarro A.G."/>
            <person name="Kuo A."/>
            <person name="Tritt A."/>
            <person name="Lipzen A."/>
            <person name="He G."/>
            <person name="Yan M."/>
            <person name="Ng V."/>
            <person name="Cullen D."/>
            <person name="Martin F."/>
            <person name="Rosso M.-N."/>
            <person name="Henrissat B."/>
            <person name="Hibbett D."/>
            <person name="Martinez A.T."/>
            <person name="Grigoriev I.V."/>
        </authorList>
    </citation>
    <scope>NUCLEOTIDE SEQUENCE</scope>
    <source>
        <strain evidence="3">CIRM-BRFM 674</strain>
    </source>
</reference>
<evidence type="ECO:0000313" key="3">
    <source>
        <dbReference type="EMBL" id="KAF9479919.1"/>
    </source>
</evidence>